<sequence length="98" mass="10953">AEVEETFKRILAHKGVVGVIIVNFDGIPIRSSFADSSLTVQYCALIQQLAHKSRSAIRDLDPGNDLTFLRIRSKKNEIMVAPDKDYLLVVVQEPCDQP</sequence>
<dbReference type="PANTHER" id="PTHR10779">
    <property type="entry name" value="DYNEIN LIGHT CHAIN ROADBLOCK"/>
    <property type="match status" value="1"/>
</dbReference>
<dbReference type="SUPFAM" id="SSF103196">
    <property type="entry name" value="Roadblock/LC7 domain"/>
    <property type="match status" value="1"/>
</dbReference>
<keyword evidence="8" id="KW-0206">Cytoskeleton</keyword>
<dbReference type="GO" id="GO:0005868">
    <property type="term" value="C:cytoplasmic dynein complex"/>
    <property type="evidence" value="ECO:0007669"/>
    <property type="project" value="InterPro"/>
</dbReference>
<evidence type="ECO:0000256" key="9">
    <source>
        <dbReference type="ARBA" id="ARBA00025362"/>
    </source>
</evidence>
<evidence type="ECO:0000256" key="6">
    <source>
        <dbReference type="ARBA" id="ARBA00023017"/>
    </source>
</evidence>
<keyword evidence="3" id="KW-0813">Transport</keyword>
<dbReference type="GO" id="GO:0005874">
    <property type="term" value="C:microtubule"/>
    <property type="evidence" value="ECO:0007669"/>
    <property type="project" value="UniProtKB-KW"/>
</dbReference>
<evidence type="ECO:0000256" key="1">
    <source>
        <dbReference type="ARBA" id="ARBA00004245"/>
    </source>
</evidence>
<keyword evidence="7" id="KW-0505">Motor protein</keyword>
<feature type="domain" description="Roadblock/LAMTOR2" evidence="10">
    <location>
        <begin position="3"/>
        <end position="92"/>
    </location>
</feature>
<keyword evidence="12" id="KW-1185">Reference proteome</keyword>
<protein>
    <recommendedName>
        <fullName evidence="10">Roadblock/LAMTOR2 domain-containing protein</fullName>
    </recommendedName>
</protein>
<organism evidence="11 12">
    <name type="scientific">Macrostomum lignano</name>
    <dbReference type="NCBI Taxonomy" id="282301"/>
    <lineage>
        <taxon>Eukaryota</taxon>
        <taxon>Metazoa</taxon>
        <taxon>Spiralia</taxon>
        <taxon>Lophotrochozoa</taxon>
        <taxon>Platyhelminthes</taxon>
        <taxon>Rhabditophora</taxon>
        <taxon>Macrostomorpha</taxon>
        <taxon>Macrostomida</taxon>
        <taxon>Macrostomidae</taxon>
        <taxon>Macrostomum</taxon>
    </lineage>
</organism>
<comment type="function">
    <text evidence="9">Acts as one of several non-catalytic accessory components of the cytoplasmic dynein 1 complex that are thought to be involved in linking dynein to cargos and to adapter proteins that regulate dynein function. Cytoplasmic dynein 1 acts as a motor for the intracellular retrograde motility of vesicles and organelles along microtubules.</text>
</comment>
<comment type="caution">
    <text evidence="11">The sequence shown here is derived from an EMBL/GenBank/DDBJ whole genome shotgun (WGS) entry which is preliminary data.</text>
</comment>
<dbReference type="OrthoDB" id="9985637at2759"/>
<evidence type="ECO:0000256" key="5">
    <source>
        <dbReference type="ARBA" id="ARBA00022701"/>
    </source>
</evidence>
<dbReference type="STRING" id="282301.A0A267EMP2"/>
<evidence type="ECO:0000256" key="4">
    <source>
        <dbReference type="ARBA" id="ARBA00022490"/>
    </source>
</evidence>
<dbReference type="Gene3D" id="3.30.450.30">
    <property type="entry name" value="Dynein light chain 2a, cytoplasmic"/>
    <property type="match status" value="1"/>
</dbReference>
<comment type="subcellular location">
    <subcellularLocation>
        <location evidence="1">Cytoplasm</location>
        <location evidence="1">Cytoskeleton</location>
    </subcellularLocation>
</comment>
<keyword evidence="5" id="KW-0493">Microtubule</keyword>
<evidence type="ECO:0000256" key="7">
    <source>
        <dbReference type="ARBA" id="ARBA00023175"/>
    </source>
</evidence>
<keyword evidence="4" id="KW-0963">Cytoplasm</keyword>
<accession>A0A267EMP2</accession>
<comment type="similarity">
    <text evidence="2">Belongs to the GAMAD family.</text>
</comment>
<dbReference type="PIRSF" id="PIRSF009998">
    <property type="entry name" value="DLC7"/>
    <property type="match status" value="1"/>
</dbReference>
<dbReference type="AlphaFoldDB" id="A0A267EMP2"/>
<dbReference type="Pfam" id="PF03259">
    <property type="entry name" value="Robl_LC7"/>
    <property type="match status" value="1"/>
</dbReference>
<dbReference type="GO" id="GO:0007018">
    <property type="term" value="P:microtubule-based movement"/>
    <property type="evidence" value="ECO:0007669"/>
    <property type="project" value="InterPro"/>
</dbReference>
<gene>
    <name evidence="11" type="ORF">BOX15_Mlig006982g1</name>
</gene>
<dbReference type="InterPro" id="IPR004942">
    <property type="entry name" value="Roadblock/LAMTOR2_dom"/>
</dbReference>
<name>A0A267EMP2_9PLAT</name>
<dbReference type="Proteomes" id="UP000215902">
    <property type="component" value="Unassembled WGS sequence"/>
</dbReference>
<dbReference type="EMBL" id="NIVC01001980">
    <property type="protein sequence ID" value="PAA62032.1"/>
    <property type="molecule type" value="Genomic_DNA"/>
</dbReference>
<proteinExistence type="inferred from homology"/>
<dbReference type="SMART" id="SM00960">
    <property type="entry name" value="Robl_LC7"/>
    <property type="match status" value="1"/>
</dbReference>
<reference evidence="11 12" key="1">
    <citation type="submission" date="2017-06" db="EMBL/GenBank/DDBJ databases">
        <title>A platform for efficient transgenesis in Macrostomum lignano, a flatworm model organism for stem cell research.</title>
        <authorList>
            <person name="Berezikov E."/>
        </authorList>
    </citation>
    <scope>NUCLEOTIDE SEQUENCE [LARGE SCALE GENOMIC DNA]</scope>
    <source>
        <strain evidence="11">DV1</strain>
        <tissue evidence="11">Whole organism</tissue>
    </source>
</reference>
<evidence type="ECO:0000256" key="2">
    <source>
        <dbReference type="ARBA" id="ARBA00007191"/>
    </source>
</evidence>
<keyword evidence="6" id="KW-0243">Dynein</keyword>
<evidence type="ECO:0000259" key="10">
    <source>
        <dbReference type="SMART" id="SM00960"/>
    </source>
</evidence>
<dbReference type="InterPro" id="IPR016561">
    <property type="entry name" value="DYNLRB1/2"/>
</dbReference>
<evidence type="ECO:0000256" key="3">
    <source>
        <dbReference type="ARBA" id="ARBA00022448"/>
    </source>
</evidence>
<dbReference type="FunFam" id="3.30.450.30:FF:000009">
    <property type="entry name" value="Dynein light chain roadblock"/>
    <property type="match status" value="1"/>
</dbReference>
<evidence type="ECO:0000313" key="11">
    <source>
        <dbReference type="EMBL" id="PAA62032.1"/>
    </source>
</evidence>
<evidence type="ECO:0000256" key="8">
    <source>
        <dbReference type="ARBA" id="ARBA00023212"/>
    </source>
</evidence>
<feature type="non-terminal residue" evidence="11">
    <location>
        <position position="1"/>
    </location>
</feature>
<evidence type="ECO:0000313" key="12">
    <source>
        <dbReference type="Proteomes" id="UP000215902"/>
    </source>
</evidence>